<dbReference type="Proteomes" id="UP000676325">
    <property type="component" value="Unassembled WGS sequence"/>
</dbReference>
<evidence type="ECO:0000313" key="1">
    <source>
        <dbReference type="EMBL" id="MBR7827246.1"/>
    </source>
</evidence>
<gene>
    <name evidence="1" type="ORF">KDK95_13090</name>
</gene>
<reference evidence="1" key="1">
    <citation type="submission" date="2021-04" db="EMBL/GenBank/DDBJ databases">
        <title>Genome based classification of Actinospica acidithermotolerans sp. nov., an actinobacterium isolated from an Indonesian hot spring.</title>
        <authorList>
            <person name="Kusuma A.B."/>
            <person name="Putra K.E."/>
            <person name="Nafisah S."/>
            <person name="Loh J."/>
            <person name="Nouioui I."/>
            <person name="Goodfellow M."/>
        </authorList>
    </citation>
    <scope>NUCLEOTIDE SEQUENCE</scope>
    <source>
        <strain evidence="1">MGRD01-02</strain>
    </source>
</reference>
<keyword evidence="2" id="KW-1185">Reference proteome</keyword>
<dbReference type="AlphaFoldDB" id="A0A941IL29"/>
<organism evidence="1 2">
    <name type="scientific">Actinospica acidithermotolerans</name>
    <dbReference type="NCBI Taxonomy" id="2828514"/>
    <lineage>
        <taxon>Bacteria</taxon>
        <taxon>Bacillati</taxon>
        <taxon>Actinomycetota</taxon>
        <taxon>Actinomycetes</taxon>
        <taxon>Catenulisporales</taxon>
        <taxon>Actinospicaceae</taxon>
        <taxon>Actinospica</taxon>
    </lineage>
</organism>
<evidence type="ECO:0000313" key="2">
    <source>
        <dbReference type="Proteomes" id="UP000676325"/>
    </source>
</evidence>
<protein>
    <submittedName>
        <fullName evidence="1">Uncharacterized protein</fullName>
    </submittedName>
</protein>
<proteinExistence type="predicted"/>
<comment type="caution">
    <text evidence="1">The sequence shown here is derived from an EMBL/GenBank/DDBJ whole genome shotgun (WGS) entry which is preliminary data.</text>
</comment>
<accession>A0A941IL29</accession>
<sequence>MQKGSDVDRSINSLSYVSSGPDVHNVGPLGWCVGYVTTWEITTENPGQNFQVHIHWTAFG</sequence>
<dbReference type="EMBL" id="JAGSOH010000030">
    <property type="protein sequence ID" value="MBR7827246.1"/>
    <property type="molecule type" value="Genomic_DNA"/>
</dbReference>
<dbReference type="RefSeq" id="WP_212518390.1">
    <property type="nucleotide sequence ID" value="NZ_JAGSOH010000030.1"/>
</dbReference>
<name>A0A941IL29_9ACTN</name>